<keyword evidence="2" id="KW-0812">Transmembrane</keyword>
<proteinExistence type="predicted"/>
<keyword evidence="5" id="KW-1185">Reference proteome</keyword>
<gene>
    <name evidence="4" type="ORF">PRK78_003500</name>
</gene>
<keyword evidence="2" id="KW-0472">Membrane</keyword>
<dbReference type="AlphaFoldDB" id="A0AAF0IIF1"/>
<evidence type="ECO:0000256" key="1">
    <source>
        <dbReference type="SAM" id="MobiDB-lite"/>
    </source>
</evidence>
<feature type="domain" description="Rhodopsin" evidence="3">
    <location>
        <begin position="44"/>
        <end position="136"/>
    </location>
</feature>
<feature type="transmembrane region" description="Helical" evidence="2">
    <location>
        <begin position="26"/>
        <end position="48"/>
    </location>
</feature>
<dbReference type="PANTHER" id="PTHR39614">
    <property type="entry name" value="INTEGRAL MEMBRANE PROTEIN"/>
    <property type="match status" value="1"/>
</dbReference>
<feature type="region of interest" description="Disordered" evidence="1">
    <location>
        <begin position="308"/>
        <end position="330"/>
    </location>
</feature>
<feature type="domain" description="Rhodopsin" evidence="3">
    <location>
        <begin position="146"/>
        <end position="239"/>
    </location>
</feature>
<evidence type="ECO:0000256" key="2">
    <source>
        <dbReference type="SAM" id="Phobius"/>
    </source>
</evidence>
<dbReference type="InterPro" id="IPR049326">
    <property type="entry name" value="Rhodopsin_dom_fungi"/>
</dbReference>
<feature type="compositionally biased region" description="Low complexity" evidence="1">
    <location>
        <begin position="312"/>
        <end position="323"/>
    </location>
</feature>
<accession>A0AAF0IIF1</accession>
<feature type="transmembrane region" description="Helical" evidence="2">
    <location>
        <begin position="182"/>
        <end position="201"/>
    </location>
</feature>
<organism evidence="4 5">
    <name type="scientific">Emydomyces testavorans</name>
    <dbReference type="NCBI Taxonomy" id="2070801"/>
    <lineage>
        <taxon>Eukaryota</taxon>
        <taxon>Fungi</taxon>
        <taxon>Dikarya</taxon>
        <taxon>Ascomycota</taxon>
        <taxon>Pezizomycotina</taxon>
        <taxon>Eurotiomycetes</taxon>
        <taxon>Eurotiomycetidae</taxon>
        <taxon>Onygenales</taxon>
        <taxon>Nannizziopsiaceae</taxon>
        <taxon>Emydomyces</taxon>
    </lineage>
</organism>
<name>A0AAF0IIF1_9EURO</name>
<evidence type="ECO:0000313" key="5">
    <source>
        <dbReference type="Proteomes" id="UP001219355"/>
    </source>
</evidence>
<protein>
    <recommendedName>
        <fullName evidence="3">Rhodopsin domain-containing protein</fullName>
    </recommendedName>
</protein>
<feature type="transmembrane region" description="Helical" evidence="2">
    <location>
        <begin position="106"/>
        <end position="127"/>
    </location>
</feature>
<dbReference type="PANTHER" id="PTHR39614:SF2">
    <property type="entry name" value="INTEGRAL MEMBRANE PROTEIN"/>
    <property type="match status" value="1"/>
</dbReference>
<dbReference type="Pfam" id="PF20684">
    <property type="entry name" value="Fung_rhodopsin"/>
    <property type="match status" value="2"/>
</dbReference>
<dbReference type="EMBL" id="CP120628">
    <property type="protein sequence ID" value="WEW58033.1"/>
    <property type="molecule type" value="Genomic_DNA"/>
</dbReference>
<keyword evidence="2" id="KW-1133">Transmembrane helix</keyword>
<reference evidence="4" key="1">
    <citation type="submission" date="2023-03" db="EMBL/GenBank/DDBJ databases">
        <title>Emydomyces testavorans Genome Sequence.</title>
        <authorList>
            <person name="Hoyer L."/>
        </authorList>
    </citation>
    <scope>NUCLEOTIDE SEQUENCE</scope>
    <source>
        <strain evidence="4">16-2883</strain>
    </source>
</reference>
<evidence type="ECO:0000313" key="4">
    <source>
        <dbReference type="EMBL" id="WEW58033.1"/>
    </source>
</evidence>
<dbReference type="Proteomes" id="UP001219355">
    <property type="component" value="Chromosome 2"/>
</dbReference>
<evidence type="ECO:0000259" key="3">
    <source>
        <dbReference type="Pfam" id="PF20684"/>
    </source>
</evidence>
<sequence>MSAPSVDPYTGGDRFATITQNDHRGVLWVASILCATYSLLSFALRFYVKRNLLGLDDYLAAAATTTAEAQFIAVFCGIAVGLGKAHLGFDDYGIEKIGKSVLASQVLFILALGYAKASVVLLVRRLFSPDMHRHLRLCDALLVVERWIGVEVADIVTEISIVCMSMVVVWKAHMKLHRKARVVVAFIPRLGLVIFAALRLFQISNYTKQLNTGVAIAGPLVYQQVELCYSLITSAIPNLGGFMIQFSTGMGLGGMGGYATPGYSSHLESMELSTTKSAKSDVNKGPTPDRIGASALKHLREETGVYSDLAMSSGVPHSRPSSSQEGILEA</sequence>